<dbReference type="SUPFAM" id="SSF54593">
    <property type="entry name" value="Glyoxalase/Bleomycin resistance protein/Dihydroxybiphenyl dioxygenase"/>
    <property type="match status" value="1"/>
</dbReference>
<protein>
    <submittedName>
        <fullName evidence="2">VOC family protein</fullName>
    </submittedName>
</protein>
<organism evidence="2 3">
    <name type="scientific">Polyangium fumosum</name>
    <dbReference type="NCBI Taxonomy" id="889272"/>
    <lineage>
        <taxon>Bacteria</taxon>
        <taxon>Pseudomonadati</taxon>
        <taxon>Myxococcota</taxon>
        <taxon>Polyangia</taxon>
        <taxon>Polyangiales</taxon>
        <taxon>Polyangiaceae</taxon>
        <taxon>Polyangium</taxon>
    </lineage>
</organism>
<proteinExistence type="predicted"/>
<evidence type="ECO:0000313" key="3">
    <source>
        <dbReference type="Proteomes" id="UP000309215"/>
    </source>
</evidence>
<dbReference type="AlphaFoldDB" id="A0A4V5PLN1"/>
<dbReference type="Gene3D" id="3.10.180.10">
    <property type="entry name" value="2,3-Dihydroxybiphenyl 1,2-Dioxygenase, domain 1"/>
    <property type="match status" value="1"/>
</dbReference>
<dbReference type="Proteomes" id="UP000309215">
    <property type="component" value="Unassembled WGS sequence"/>
</dbReference>
<dbReference type="InterPro" id="IPR037523">
    <property type="entry name" value="VOC_core"/>
</dbReference>
<keyword evidence="3" id="KW-1185">Reference proteome</keyword>
<dbReference type="InterPro" id="IPR029068">
    <property type="entry name" value="Glyas_Bleomycin-R_OHBP_Dase"/>
</dbReference>
<dbReference type="EMBL" id="SSMQ01000051">
    <property type="protein sequence ID" value="TKC99978.1"/>
    <property type="molecule type" value="Genomic_DNA"/>
</dbReference>
<name>A0A4V5PLN1_9BACT</name>
<gene>
    <name evidence="2" type="ORF">E8A74_35935</name>
</gene>
<sequence length="130" mass="14571">MRMNQVTVPATDIAASIAFYQALGLRLIVRADHYARFECPDAAGGEPATFSLHLQNTPPGKDGVVVYFEEDDLDATVERLSKAGLTFDVLPTDQRWLWREAYLTDPAGNRVCLYRAGEARRFPPWRLQGS</sequence>
<evidence type="ECO:0000259" key="1">
    <source>
        <dbReference type="PROSITE" id="PS51819"/>
    </source>
</evidence>
<reference evidence="2 3" key="1">
    <citation type="submission" date="2019-04" db="EMBL/GenBank/DDBJ databases">
        <authorList>
            <person name="Li Y."/>
            <person name="Wang J."/>
        </authorList>
    </citation>
    <scope>NUCLEOTIDE SEQUENCE [LARGE SCALE GENOMIC DNA]</scope>
    <source>
        <strain evidence="2 3">DSM 14668</strain>
    </source>
</reference>
<dbReference type="InterPro" id="IPR004360">
    <property type="entry name" value="Glyas_Fos-R_dOase_dom"/>
</dbReference>
<feature type="domain" description="VOC" evidence="1">
    <location>
        <begin position="2"/>
        <end position="116"/>
    </location>
</feature>
<evidence type="ECO:0000313" key="2">
    <source>
        <dbReference type="EMBL" id="TKC99978.1"/>
    </source>
</evidence>
<dbReference type="Pfam" id="PF00903">
    <property type="entry name" value="Glyoxalase"/>
    <property type="match status" value="1"/>
</dbReference>
<comment type="caution">
    <text evidence="2">The sequence shown here is derived from an EMBL/GenBank/DDBJ whole genome shotgun (WGS) entry which is preliminary data.</text>
</comment>
<dbReference type="OrthoDB" id="9798430at2"/>
<dbReference type="RefSeq" id="WP_136933613.1">
    <property type="nucleotide sequence ID" value="NZ_SSMQ01000051.1"/>
</dbReference>
<dbReference type="PROSITE" id="PS51819">
    <property type="entry name" value="VOC"/>
    <property type="match status" value="1"/>
</dbReference>
<accession>A0A4V5PLN1</accession>